<evidence type="ECO:0000313" key="9">
    <source>
        <dbReference type="Proteomes" id="UP000185739"/>
    </source>
</evidence>
<dbReference type="PANTHER" id="PTHR43311:SF1">
    <property type="entry name" value="GLUTAMYL-Q TRNA(ASP) SYNTHETASE"/>
    <property type="match status" value="1"/>
</dbReference>
<feature type="short sequence motif" description="'HIGH' region" evidence="7">
    <location>
        <begin position="14"/>
        <end position="24"/>
    </location>
</feature>
<keyword evidence="9" id="KW-1185">Reference proteome</keyword>
<dbReference type="InterPro" id="IPR020058">
    <property type="entry name" value="Glu/Gln-tRNA-synth_Ib_cat-dom"/>
</dbReference>
<dbReference type="STRING" id="96773.Tchl_0554"/>
<dbReference type="NCBIfam" id="NF004315">
    <property type="entry name" value="PRK05710.1-4"/>
    <property type="match status" value="1"/>
</dbReference>
<comment type="function">
    <text evidence="7">Catalyzes the tRNA-independent activation of glutamate in presence of ATP and the subsequent transfer of glutamate onto a tRNA(Asp). Glutamate is transferred on the 2-amino-5-(4,5-dihydroxy-2-cyclopenten-1-yl) moiety of the queuosine in the wobble position of the QUC anticodon.</text>
</comment>
<keyword evidence="5 7" id="KW-0067">ATP-binding</keyword>
<keyword evidence="2 7" id="KW-0479">Metal-binding</keyword>
<comment type="cofactor">
    <cofactor evidence="7">
        <name>Zn(2+)</name>
        <dbReference type="ChEBI" id="CHEBI:29105"/>
    </cofactor>
    <text evidence="7">Binds 1 zinc ion per subunit.</text>
</comment>
<feature type="binding site" evidence="7">
    <location>
        <position position="198"/>
    </location>
    <ligand>
        <name>L-glutamate</name>
        <dbReference type="ChEBI" id="CHEBI:29985"/>
    </ligand>
</feature>
<keyword evidence="3 7" id="KW-0547">Nucleotide-binding</keyword>
<evidence type="ECO:0000256" key="1">
    <source>
        <dbReference type="ARBA" id="ARBA00022598"/>
    </source>
</evidence>
<evidence type="ECO:0000256" key="4">
    <source>
        <dbReference type="ARBA" id="ARBA00022833"/>
    </source>
</evidence>
<dbReference type="SUPFAM" id="SSF52374">
    <property type="entry name" value="Nucleotidylyl transferase"/>
    <property type="match status" value="1"/>
</dbReference>
<keyword evidence="6 7" id="KW-0030">Aminoacyl-tRNA synthetase</keyword>
<name>A0A1H5XJT3_9RHOO</name>
<dbReference type="GO" id="GO:0005524">
    <property type="term" value="F:ATP binding"/>
    <property type="evidence" value="ECO:0007669"/>
    <property type="project" value="UniProtKB-KW"/>
</dbReference>
<dbReference type="Pfam" id="PF00749">
    <property type="entry name" value="tRNA-synt_1c"/>
    <property type="match status" value="1"/>
</dbReference>
<dbReference type="NCBIfam" id="NF004314">
    <property type="entry name" value="PRK05710.1-3"/>
    <property type="match status" value="1"/>
</dbReference>
<dbReference type="HAMAP" id="MF_01428">
    <property type="entry name" value="Glu_Q_tRNA_synth"/>
    <property type="match status" value="1"/>
</dbReference>
<accession>A0A1H5XJT3</accession>
<sequence>MTFSPRLYAGRFAPSPTGALHFGSLVAAVGSFLEARSHQGRWLLRIEDIDAPRCVPGAAEDILATLERFGFEWDEAPVWQSRRGEAYEAALEQLKARGFAYPCACTRRDLAAAPAARDGSHRYPGTCRDGLPPGRSARAWRVRADGRIHFVDAVQGPQEVDLAADAGDYIVRRADGLFAYQLAVVVDDAAAGITDVVRGADLLDSTARQIHLQRLLGAPRPNYTHLPLATNAAGEKLSKQTLARAIGDRAPAVALVAALRFLGHNPPDTLAHASLTELWHWAQTHWSLSAVPRCRQAVASGFY</sequence>
<dbReference type="Gene3D" id="3.40.50.620">
    <property type="entry name" value="HUPs"/>
    <property type="match status" value="1"/>
</dbReference>
<dbReference type="Proteomes" id="UP000185739">
    <property type="component" value="Chromosome"/>
</dbReference>
<dbReference type="PANTHER" id="PTHR43311">
    <property type="entry name" value="GLUTAMATE--TRNA LIGASE"/>
    <property type="match status" value="1"/>
</dbReference>
<dbReference type="PRINTS" id="PR00987">
    <property type="entry name" value="TRNASYNTHGLU"/>
</dbReference>
<evidence type="ECO:0000256" key="6">
    <source>
        <dbReference type="ARBA" id="ARBA00023146"/>
    </source>
</evidence>
<dbReference type="KEGG" id="tcl:Tchl_0554"/>
<feature type="binding site" evidence="7">
    <location>
        <position position="180"/>
    </location>
    <ligand>
        <name>L-glutamate</name>
        <dbReference type="ChEBI" id="CHEBI:29985"/>
    </ligand>
</feature>
<dbReference type="RefSeq" id="WP_075147040.1">
    <property type="nucleotide sequence ID" value="NZ_CP018839.1"/>
</dbReference>
<evidence type="ECO:0000256" key="2">
    <source>
        <dbReference type="ARBA" id="ARBA00022723"/>
    </source>
</evidence>
<dbReference type="EC" id="6.1.1.-" evidence="7"/>
<reference evidence="8 9" key="1">
    <citation type="submission" date="2016-12" db="EMBL/GenBank/DDBJ databases">
        <title>Complete genome sequence of Thauera chlorobenzoica, a Betaproteobacterium degrading haloaromatics anaerobically to CO2 and halides.</title>
        <authorList>
            <person name="Goris T."/>
            <person name="Mergelsberg M."/>
            <person name="Boll M."/>
        </authorList>
    </citation>
    <scope>NUCLEOTIDE SEQUENCE [LARGE SCALE GENOMIC DNA]</scope>
    <source>
        <strain evidence="8 9">3CB1</strain>
    </source>
</reference>
<dbReference type="InterPro" id="IPR049940">
    <property type="entry name" value="GluQ/Sye"/>
</dbReference>
<protein>
    <recommendedName>
        <fullName evidence="7">Glutamyl-Q tRNA(Asp) synthetase</fullName>
        <shortName evidence="7">Glu-Q-RSs</shortName>
        <ecNumber evidence="7">6.1.1.-</ecNumber>
    </recommendedName>
</protein>
<dbReference type="NCBIfam" id="TIGR03838">
    <property type="entry name" value="queuosine_YadB"/>
    <property type="match status" value="1"/>
</dbReference>
<feature type="binding site" evidence="7">
    <location>
        <position position="127"/>
    </location>
    <ligand>
        <name>Zn(2+)</name>
        <dbReference type="ChEBI" id="CHEBI:29105"/>
    </ligand>
</feature>
<evidence type="ECO:0000313" key="8">
    <source>
        <dbReference type="EMBL" id="APR03420.1"/>
    </source>
</evidence>
<dbReference type="GO" id="GO:0006424">
    <property type="term" value="P:glutamyl-tRNA aminoacylation"/>
    <property type="evidence" value="ECO:0007669"/>
    <property type="project" value="InterPro"/>
</dbReference>
<feature type="binding site" evidence="7">
    <location>
        <position position="239"/>
    </location>
    <ligand>
        <name>ATP</name>
        <dbReference type="ChEBI" id="CHEBI:30616"/>
    </ligand>
</feature>
<dbReference type="AlphaFoldDB" id="A0A1H5XJT3"/>
<feature type="binding site" evidence="7">
    <location>
        <position position="47"/>
    </location>
    <ligand>
        <name>L-glutamate</name>
        <dbReference type="ChEBI" id="CHEBI:29985"/>
    </ligand>
</feature>
<feature type="binding site" evidence="7">
    <location>
        <position position="103"/>
    </location>
    <ligand>
        <name>Zn(2+)</name>
        <dbReference type="ChEBI" id="CHEBI:29105"/>
    </ligand>
</feature>
<feature type="binding site" evidence="7">
    <location>
        <begin position="11"/>
        <end position="15"/>
    </location>
    <ligand>
        <name>L-glutamate</name>
        <dbReference type="ChEBI" id="CHEBI:29985"/>
    </ligand>
</feature>
<keyword evidence="1 7" id="KW-0436">Ligase</keyword>
<dbReference type="InterPro" id="IPR022380">
    <property type="entry name" value="Glu-Q_tRNA(Asp)_Synthase"/>
</dbReference>
<feature type="binding site" evidence="7">
    <location>
        <position position="123"/>
    </location>
    <ligand>
        <name>Zn(2+)</name>
        <dbReference type="ChEBI" id="CHEBI:29105"/>
    </ligand>
</feature>
<dbReference type="GO" id="GO:0004818">
    <property type="term" value="F:glutamate-tRNA ligase activity"/>
    <property type="evidence" value="ECO:0007669"/>
    <property type="project" value="TreeGrafter"/>
</dbReference>
<dbReference type="FunFam" id="3.40.50.620:FF:000093">
    <property type="entry name" value="Glutamyl-Q tRNA(Asp) synthetase"/>
    <property type="match status" value="1"/>
</dbReference>
<comment type="similarity">
    <text evidence="7">Belongs to the class-I aminoacyl-tRNA synthetase family. GluQ subfamily.</text>
</comment>
<gene>
    <name evidence="7" type="primary">gluQ</name>
    <name evidence="8" type="ORF">Tchl_0554</name>
</gene>
<proteinExistence type="inferred from homology"/>
<dbReference type="InterPro" id="IPR014729">
    <property type="entry name" value="Rossmann-like_a/b/a_fold"/>
</dbReference>
<dbReference type="GO" id="GO:0005829">
    <property type="term" value="C:cytosol"/>
    <property type="evidence" value="ECO:0007669"/>
    <property type="project" value="TreeGrafter"/>
</dbReference>
<organism evidence="8 9">
    <name type="scientific">Thauera chlorobenzoica</name>
    <dbReference type="NCBI Taxonomy" id="96773"/>
    <lineage>
        <taxon>Bacteria</taxon>
        <taxon>Pseudomonadati</taxon>
        <taxon>Pseudomonadota</taxon>
        <taxon>Betaproteobacteria</taxon>
        <taxon>Rhodocyclales</taxon>
        <taxon>Zoogloeaceae</taxon>
        <taxon>Thauera</taxon>
    </lineage>
</organism>
<keyword evidence="4 7" id="KW-0862">Zinc</keyword>
<dbReference type="EMBL" id="CP018839">
    <property type="protein sequence ID" value="APR03420.1"/>
    <property type="molecule type" value="Genomic_DNA"/>
</dbReference>
<feature type="binding site" evidence="7">
    <location>
        <position position="105"/>
    </location>
    <ligand>
        <name>Zn(2+)</name>
        <dbReference type="ChEBI" id="CHEBI:29105"/>
    </ligand>
</feature>
<dbReference type="GO" id="GO:0006400">
    <property type="term" value="P:tRNA modification"/>
    <property type="evidence" value="ECO:0007669"/>
    <property type="project" value="InterPro"/>
</dbReference>
<dbReference type="NCBIfam" id="NF004313">
    <property type="entry name" value="PRK05710.1-2"/>
    <property type="match status" value="1"/>
</dbReference>
<dbReference type="InterPro" id="IPR000924">
    <property type="entry name" value="Glu/Gln-tRNA-synth"/>
</dbReference>
<evidence type="ECO:0000256" key="7">
    <source>
        <dbReference type="HAMAP-Rule" id="MF_01428"/>
    </source>
</evidence>
<evidence type="ECO:0000256" key="3">
    <source>
        <dbReference type="ARBA" id="ARBA00022741"/>
    </source>
</evidence>
<dbReference type="OrthoDB" id="9807503at2"/>
<feature type="short sequence motif" description="'KMSKS' region" evidence="7">
    <location>
        <begin position="236"/>
        <end position="240"/>
    </location>
</feature>
<dbReference type="GO" id="GO:0008270">
    <property type="term" value="F:zinc ion binding"/>
    <property type="evidence" value="ECO:0007669"/>
    <property type="project" value="UniProtKB-UniRule"/>
</dbReference>
<evidence type="ECO:0000256" key="5">
    <source>
        <dbReference type="ARBA" id="ARBA00022840"/>
    </source>
</evidence>